<keyword evidence="3" id="KW-1185">Reference proteome</keyword>
<feature type="region of interest" description="Disordered" evidence="1">
    <location>
        <begin position="39"/>
        <end position="62"/>
    </location>
</feature>
<dbReference type="Proteomes" id="UP001596042">
    <property type="component" value="Unassembled WGS sequence"/>
</dbReference>
<evidence type="ECO:0000313" key="3">
    <source>
        <dbReference type="Proteomes" id="UP001596042"/>
    </source>
</evidence>
<evidence type="ECO:0000313" key="2">
    <source>
        <dbReference type="EMBL" id="MFC4623956.1"/>
    </source>
</evidence>
<dbReference type="RefSeq" id="WP_374831951.1">
    <property type="nucleotide sequence ID" value="NZ_JBHEEZ010000012.1"/>
</dbReference>
<comment type="caution">
    <text evidence="2">The sequence shown here is derived from an EMBL/GenBank/DDBJ whole genome shotgun (WGS) entry which is preliminary data.</text>
</comment>
<gene>
    <name evidence="2" type="ORF">ACFO1V_01710</name>
</gene>
<evidence type="ECO:0000256" key="1">
    <source>
        <dbReference type="SAM" id="MobiDB-lite"/>
    </source>
</evidence>
<name>A0ABV9H481_9HYPH</name>
<sequence length="62" mass="7448">MIFRKIYIEPAEIITLFITHDPMSFHRKLQYGEKSRHHIPAYARNERQDDYHDASVDDLNFG</sequence>
<feature type="compositionally biased region" description="Basic and acidic residues" evidence="1">
    <location>
        <begin position="44"/>
        <end position="55"/>
    </location>
</feature>
<organism evidence="2 3">
    <name type="scientific">Daeguia caeni</name>
    <dbReference type="NCBI Taxonomy" id="439612"/>
    <lineage>
        <taxon>Bacteria</taxon>
        <taxon>Pseudomonadati</taxon>
        <taxon>Pseudomonadota</taxon>
        <taxon>Alphaproteobacteria</taxon>
        <taxon>Hyphomicrobiales</taxon>
        <taxon>Brucellaceae</taxon>
        <taxon>Daeguia</taxon>
    </lineage>
</organism>
<accession>A0ABV9H481</accession>
<proteinExistence type="predicted"/>
<protein>
    <submittedName>
        <fullName evidence="2">Uncharacterized protein</fullName>
    </submittedName>
</protein>
<dbReference type="EMBL" id="JBHSEL010000017">
    <property type="protein sequence ID" value="MFC4623956.1"/>
    <property type="molecule type" value="Genomic_DNA"/>
</dbReference>
<reference evidence="3" key="1">
    <citation type="journal article" date="2019" name="Int. J. Syst. Evol. Microbiol.">
        <title>The Global Catalogue of Microorganisms (GCM) 10K type strain sequencing project: providing services to taxonomists for standard genome sequencing and annotation.</title>
        <authorList>
            <consortium name="The Broad Institute Genomics Platform"/>
            <consortium name="The Broad Institute Genome Sequencing Center for Infectious Disease"/>
            <person name="Wu L."/>
            <person name="Ma J."/>
        </authorList>
    </citation>
    <scope>NUCLEOTIDE SEQUENCE [LARGE SCALE GENOMIC DNA]</scope>
    <source>
        <strain evidence="3">CGMCC 1.15731</strain>
    </source>
</reference>